<proteinExistence type="predicted"/>
<dbReference type="EMBL" id="CAJVPT010046527">
    <property type="protein sequence ID" value="CAG8738272.1"/>
    <property type="molecule type" value="Genomic_DNA"/>
</dbReference>
<protein>
    <submittedName>
        <fullName evidence="1">15481_t:CDS:1</fullName>
    </submittedName>
</protein>
<name>A0ACA9Q6Y1_9GLOM</name>
<sequence length="227" mass="25495">GVCPALSALTIDSQLAHLYLVSRSSSARKRRREDRKEAMKEKASTMSSTSLPAQELVLSVVISMPTSHSAVEGGLGDLFFGTTTMPWASLTIDEHEETVEVTALILLDIEYYRKKENNDSDMVEERALPPKRIARPDKTQMAISTLVKFCERYVTYEIFGIMLVDRGKCYKGSTKQGLAFISESIGDGTHRRHLLLKLYLQIFAIRIPDEMLLGVEIAEWIAYCADE</sequence>
<comment type="caution">
    <text evidence="1">The sequence shown here is derived from an EMBL/GenBank/DDBJ whole genome shotgun (WGS) entry which is preliminary data.</text>
</comment>
<dbReference type="Proteomes" id="UP000789525">
    <property type="component" value="Unassembled WGS sequence"/>
</dbReference>
<evidence type="ECO:0000313" key="2">
    <source>
        <dbReference type="Proteomes" id="UP000789525"/>
    </source>
</evidence>
<gene>
    <name evidence="1" type="ORF">ACOLOM_LOCUS12024</name>
</gene>
<feature type="non-terminal residue" evidence="1">
    <location>
        <position position="1"/>
    </location>
</feature>
<reference evidence="1" key="1">
    <citation type="submission" date="2021-06" db="EMBL/GenBank/DDBJ databases">
        <authorList>
            <person name="Kallberg Y."/>
            <person name="Tangrot J."/>
            <person name="Rosling A."/>
        </authorList>
    </citation>
    <scope>NUCLEOTIDE SEQUENCE</scope>
    <source>
        <strain evidence="1">CL356</strain>
    </source>
</reference>
<evidence type="ECO:0000313" key="1">
    <source>
        <dbReference type="EMBL" id="CAG8738272.1"/>
    </source>
</evidence>
<accession>A0ACA9Q6Y1</accession>
<keyword evidence="2" id="KW-1185">Reference proteome</keyword>
<organism evidence="1 2">
    <name type="scientific">Acaulospora colombiana</name>
    <dbReference type="NCBI Taxonomy" id="27376"/>
    <lineage>
        <taxon>Eukaryota</taxon>
        <taxon>Fungi</taxon>
        <taxon>Fungi incertae sedis</taxon>
        <taxon>Mucoromycota</taxon>
        <taxon>Glomeromycotina</taxon>
        <taxon>Glomeromycetes</taxon>
        <taxon>Diversisporales</taxon>
        <taxon>Acaulosporaceae</taxon>
        <taxon>Acaulospora</taxon>
    </lineage>
</organism>